<dbReference type="SUPFAM" id="SSF52418">
    <property type="entry name" value="Nucleoside phosphorylase/phosphoribosyltransferase catalytic domain"/>
    <property type="match status" value="1"/>
</dbReference>
<dbReference type="EC" id="4.1.3.27" evidence="4"/>
<name>A0A0T9LVC6_YERIN</name>
<dbReference type="Gene3D" id="1.20.970.10">
    <property type="entry name" value="Transferase, Pyrimidine Nucleoside Phosphorylase, Chain C"/>
    <property type="match status" value="1"/>
</dbReference>
<organism evidence="4 5">
    <name type="scientific">Yersinia intermedia</name>
    <dbReference type="NCBI Taxonomy" id="631"/>
    <lineage>
        <taxon>Bacteria</taxon>
        <taxon>Pseudomonadati</taxon>
        <taxon>Pseudomonadota</taxon>
        <taxon>Gammaproteobacteria</taxon>
        <taxon>Enterobacterales</taxon>
        <taxon>Yersiniaceae</taxon>
        <taxon>Yersinia</taxon>
    </lineage>
</organism>
<dbReference type="eggNOG" id="COG0547">
    <property type="taxonomic scope" value="Bacteria"/>
</dbReference>
<dbReference type="STRING" id="631.CH53_3239"/>
<keyword evidence="4" id="KW-0456">Lyase</keyword>
<keyword evidence="1" id="KW-0328">Glycosyltransferase</keyword>
<dbReference type="GO" id="GO:0004048">
    <property type="term" value="F:anthranilate phosphoribosyltransferase activity"/>
    <property type="evidence" value="ECO:0007669"/>
    <property type="project" value="InterPro"/>
</dbReference>
<accession>A0A0T9LVC6</accession>
<dbReference type="Proteomes" id="UP000038750">
    <property type="component" value="Unassembled WGS sequence"/>
</dbReference>
<dbReference type="InterPro" id="IPR017459">
    <property type="entry name" value="Glycosyl_Trfase_fam3_N_dom"/>
</dbReference>
<dbReference type="GO" id="GO:0000162">
    <property type="term" value="P:L-tryptophan biosynthetic process"/>
    <property type="evidence" value="ECO:0007669"/>
    <property type="project" value="InterPro"/>
</dbReference>
<dbReference type="InterPro" id="IPR036320">
    <property type="entry name" value="Glycosyl_Trfase_fam3_N_dom_sf"/>
</dbReference>
<dbReference type="InterPro" id="IPR005940">
    <property type="entry name" value="Anthranilate_Pribosyl_Tfrase"/>
</dbReference>
<dbReference type="InterPro" id="IPR035902">
    <property type="entry name" value="Nuc_phospho_transferase"/>
</dbReference>
<dbReference type="GO" id="GO:0005829">
    <property type="term" value="C:cytosol"/>
    <property type="evidence" value="ECO:0007669"/>
    <property type="project" value="TreeGrafter"/>
</dbReference>
<dbReference type="GO" id="GO:0004049">
    <property type="term" value="F:anthranilate synthase activity"/>
    <property type="evidence" value="ECO:0007669"/>
    <property type="project" value="UniProtKB-EC"/>
</dbReference>
<proteinExistence type="predicted"/>
<dbReference type="PANTHER" id="PTHR43285">
    <property type="entry name" value="ANTHRANILATE PHOSPHORIBOSYLTRANSFERASE"/>
    <property type="match status" value="1"/>
</dbReference>
<dbReference type="EMBL" id="CPZJ01000003">
    <property type="protein sequence ID" value="CNF27737.1"/>
    <property type="molecule type" value="Genomic_DNA"/>
</dbReference>
<dbReference type="AlphaFoldDB" id="A0A0T9LVC6"/>
<dbReference type="PANTHER" id="PTHR43285:SF4">
    <property type="entry name" value="TRANSFERASE"/>
    <property type="match status" value="1"/>
</dbReference>
<evidence type="ECO:0000313" key="5">
    <source>
        <dbReference type="Proteomes" id="UP000038750"/>
    </source>
</evidence>
<reference evidence="4 5" key="1">
    <citation type="submission" date="2015-03" db="EMBL/GenBank/DDBJ databases">
        <authorList>
            <person name="Murphy D."/>
        </authorList>
    </citation>
    <scope>NUCLEOTIDE SEQUENCE [LARGE SCALE GENOMIC DNA]</scope>
    <source>
        <strain evidence="4 5">BR165/97</strain>
    </source>
</reference>
<evidence type="ECO:0000256" key="1">
    <source>
        <dbReference type="ARBA" id="ARBA00022676"/>
    </source>
</evidence>
<dbReference type="Gene3D" id="3.40.1030.10">
    <property type="entry name" value="Nucleoside phosphorylase/phosphoribosyltransferase catalytic domain"/>
    <property type="match status" value="1"/>
</dbReference>
<dbReference type="NCBIfam" id="NF006005">
    <property type="entry name" value="PRK08136.1"/>
    <property type="match status" value="1"/>
</dbReference>
<gene>
    <name evidence="4" type="primary">trpD_1</name>
    <name evidence="4" type="ORF">ERS008530_00815</name>
</gene>
<keyword evidence="2 4" id="KW-0808">Transferase</keyword>
<sequence length="331" mass="36438">MFNRDGQGKYRTMDYSNIIKEIGRGKNHARDLEKPTAYALYKAMLAGHVPDLELGGILIAFRIKGESEQEILGFYQAMQEQVMSLRAPTDYPLPVVIPSYNGARKQANLTPLLALLLSRMGLPVVVHGVTEDSSRVTSAEIFQQLNIPWSLNAADAQQRLDSGLPVFIPVSALSAQLDQQLQLRWRMGVRNSSHTLAKLATPFIHDNALRLASVSHPEYMQKVGGFFQAIGSPALLQQGTEGEVYANPSRCPPIHYINGGVQQILLERQPEPGELVLPQSKDAAITARWIEGCLAGEWPIPDAIQKQLACCLVAVGRADTPDHALQQIKTM</sequence>
<evidence type="ECO:0000313" key="4">
    <source>
        <dbReference type="EMBL" id="CNF27737.1"/>
    </source>
</evidence>
<feature type="domain" description="Glycosyl transferase family 3 N-terminal" evidence="3">
    <location>
        <begin position="17"/>
        <end position="81"/>
    </location>
</feature>
<protein>
    <submittedName>
        <fullName evidence="4">Glycosyl transferase family protein</fullName>
        <ecNumber evidence="4">4.1.3.27</ecNumber>
    </submittedName>
</protein>
<evidence type="ECO:0000256" key="2">
    <source>
        <dbReference type="ARBA" id="ARBA00022679"/>
    </source>
</evidence>
<dbReference type="Pfam" id="PF02885">
    <property type="entry name" value="Glycos_trans_3N"/>
    <property type="match status" value="1"/>
</dbReference>
<dbReference type="SUPFAM" id="SSF47648">
    <property type="entry name" value="Nucleoside phosphorylase/phosphoribosyltransferase N-terminal domain"/>
    <property type="match status" value="1"/>
</dbReference>
<evidence type="ECO:0000259" key="3">
    <source>
        <dbReference type="Pfam" id="PF02885"/>
    </source>
</evidence>